<protein>
    <submittedName>
        <fullName evidence="2">Uncharacterized protein</fullName>
    </submittedName>
</protein>
<keyword evidence="3" id="KW-1185">Reference proteome</keyword>
<dbReference type="EMBL" id="DF238782">
    <property type="protein sequence ID" value="GAC94095.1"/>
    <property type="molecule type" value="Genomic_DNA"/>
</dbReference>
<dbReference type="RefSeq" id="XP_012187682.1">
    <property type="nucleotide sequence ID" value="XM_012332292.1"/>
</dbReference>
<accession>R9P7K2</accession>
<evidence type="ECO:0000313" key="2">
    <source>
        <dbReference type="EMBL" id="GAC94095.1"/>
    </source>
</evidence>
<gene>
    <name evidence="2" type="ORF">PHSY_001664</name>
</gene>
<feature type="region of interest" description="Disordered" evidence="1">
    <location>
        <begin position="103"/>
        <end position="136"/>
    </location>
</feature>
<dbReference type="AlphaFoldDB" id="R9P7K2"/>
<name>R9P7K2_PSEHS</name>
<dbReference type="GeneID" id="24106961"/>
<evidence type="ECO:0000313" key="3">
    <source>
        <dbReference type="Proteomes" id="UP000014071"/>
    </source>
</evidence>
<reference evidence="3" key="1">
    <citation type="journal article" date="2013" name="Genome Announc.">
        <title>Draft genome sequence of the basidiomycetous yeast-like fungus Pseudozyma hubeiensis SY62, which produces an abundant amount of the biosurfactant mannosylerythritol lipids.</title>
        <authorList>
            <person name="Konishi M."/>
            <person name="Hatada Y."/>
            <person name="Horiuchi J."/>
        </authorList>
    </citation>
    <scope>NUCLEOTIDE SEQUENCE [LARGE SCALE GENOMIC DNA]</scope>
    <source>
        <strain evidence="3">SY62</strain>
    </source>
</reference>
<feature type="compositionally biased region" description="Basic residues" evidence="1">
    <location>
        <begin position="110"/>
        <end position="136"/>
    </location>
</feature>
<organism evidence="2 3">
    <name type="scientific">Pseudozyma hubeiensis (strain SY62)</name>
    <name type="common">Yeast</name>
    <dbReference type="NCBI Taxonomy" id="1305764"/>
    <lineage>
        <taxon>Eukaryota</taxon>
        <taxon>Fungi</taxon>
        <taxon>Dikarya</taxon>
        <taxon>Basidiomycota</taxon>
        <taxon>Ustilaginomycotina</taxon>
        <taxon>Ustilaginomycetes</taxon>
        <taxon>Ustilaginales</taxon>
        <taxon>Ustilaginaceae</taxon>
        <taxon>Pseudozyma</taxon>
    </lineage>
</organism>
<dbReference type="HOGENOM" id="CLU_1409369_0_0_1"/>
<sequence>MAPAANPAATGLTKSFFARYCFSPKPSSVTYSSSSRTFQPNTYRFDTALDATIQRSDLTEPFPAPVHTLPRLLEKLLRTLHRCQLPRTYRRCSRVRQSVGSQRCSAQRIVNRKTRRHQREKRSQPKPRRPRQSTFRRTRLHRHVGNLVPFGDLGHLGTIVFGDTWWKRFGAGDVDGRHERSKVRHFDVNCRDV</sequence>
<dbReference type="Proteomes" id="UP000014071">
    <property type="component" value="Unassembled WGS sequence"/>
</dbReference>
<proteinExistence type="predicted"/>
<evidence type="ECO:0000256" key="1">
    <source>
        <dbReference type="SAM" id="MobiDB-lite"/>
    </source>
</evidence>